<dbReference type="OrthoDB" id="9759607at2"/>
<dbReference type="Pfam" id="PF00990">
    <property type="entry name" value="GGDEF"/>
    <property type="match status" value="1"/>
</dbReference>
<dbReference type="SUPFAM" id="SSF55073">
    <property type="entry name" value="Nucleotide cyclase"/>
    <property type="match status" value="1"/>
</dbReference>
<keyword evidence="1" id="KW-0812">Transmembrane</keyword>
<dbReference type="InterPro" id="IPR043128">
    <property type="entry name" value="Rev_trsase/Diguanyl_cyclase"/>
</dbReference>
<comment type="caution">
    <text evidence="3">The sequence shown here is derived from an EMBL/GenBank/DDBJ whole genome shotgun (WGS) entry which is preliminary data.</text>
</comment>
<name>A0A0U9H1V5_9BACI</name>
<feature type="domain" description="GGDEF" evidence="2">
    <location>
        <begin position="355"/>
        <end position="489"/>
    </location>
</feature>
<evidence type="ECO:0000313" key="4">
    <source>
        <dbReference type="Proteomes" id="UP000052946"/>
    </source>
</evidence>
<gene>
    <name evidence="3" type="ORF">OPHB3_0437</name>
</gene>
<dbReference type="InterPro" id="IPR052163">
    <property type="entry name" value="DGC-Regulatory_Protein"/>
</dbReference>
<sequence>MKARFRLKLFVTMIAFALIISFSIAIIDYIKLKGEAITNNQVQIQQTEDIVMDSLSNLDKAYRIFDEDTTEEMKERTEELVERYQSNPSFKNWDFAAIKEEIGMDLYIINEHNVIIHTSFPEDQGLDFSACCSDFSSLLDERRQAGEFAVDELDVQQKTGDLKKFSYMPTPDKKYIIELGYSLADKRIFNEFNFLEVIQKLENEYEAINEINVLNIDGYKLGAPTDENLLAGDRQEAFNQVIRSESIAEVEGEWGGNPALYRFIYYSTDNTQGISTNRVVEISYNHEGLGAILERNRTIFIWQLAIVFVVTIILALLISKWVARPMYMAFHDQLTGLKNRTAFEEIMEKRIKNRQETAILMVDLDHFKNVNDILGHDEGDELLIKLASCIRNNCRQEDTAIRMGGDEFIIVLPNTNVNDASSVAERLLQSISNLFQSVTDESGISLTASIGISVTPQDGIDIETLYKKADIALYASKEKGKNQYCVYDPTKSYAQNM</sequence>
<evidence type="ECO:0000259" key="2">
    <source>
        <dbReference type="PROSITE" id="PS50887"/>
    </source>
</evidence>
<dbReference type="RefSeq" id="WP_058949251.1">
    <property type="nucleotide sequence ID" value="NZ_BBXV01000008.1"/>
</dbReference>
<protein>
    <submittedName>
        <fullName evidence="3">Diguanylate cyclase</fullName>
    </submittedName>
</protein>
<dbReference type="SMART" id="SM00267">
    <property type="entry name" value="GGDEF"/>
    <property type="match status" value="1"/>
</dbReference>
<dbReference type="InterPro" id="IPR000160">
    <property type="entry name" value="GGDEF_dom"/>
</dbReference>
<evidence type="ECO:0000313" key="3">
    <source>
        <dbReference type="EMBL" id="GAQ16514.1"/>
    </source>
</evidence>
<dbReference type="PROSITE" id="PS50887">
    <property type="entry name" value="GGDEF"/>
    <property type="match status" value="1"/>
</dbReference>
<dbReference type="EMBL" id="BBXV01000008">
    <property type="protein sequence ID" value="GAQ16514.1"/>
    <property type="molecule type" value="Genomic_DNA"/>
</dbReference>
<dbReference type="PANTHER" id="PTHR46663:SF4">
    <property type="entry name" value="DIGUANYLATE CYCLASE DGCT-RELATED"/>
    <property type="match status" value="1"/>
</dbReference>
<accession>A0A0U9H1V5</accession>
<organism evidence="3 4">
    <name type="scientific">Oceanobacillus picturae</name>
    <dbReference type="NCBI Taxonomy" id="171693"/>
    <lineage>
        <taxon>Bacteria</taxon>
        <taxon>Bacillati</taxon>
        <taxon>Bacillota</taxon>
        <taxon>Bacilli</taxon>
        <taxon>Bacillales</taxon>
        <taxon>Bacillaceae</taxon>
        <taxon>Oceanobacillus</taxon>
    </lineage>
</organism>
<proteinExistence type="predicted"/>
<reference evidence="3 4" key="2">
    <citation type="journal article" date="2016" name="Genome Announc.">
        <title>Draft Genome Sequence of Oceanobacillus picturae Heshi-B3, Isolated from Fermented Rice Bran in a Traditional Japanese Seafood Dish.</title>
        <authorList>
            <person name="Akuzawa S."/>
            <person name="Nagaoka J."/>
            <person name="Kanekatsu M."/>
            <person name="Kanesaki Y."/>
            <person name="Suzuki T."/>
        </authorList>
    </citation>
    <scope>NUCLEOTIDE SEQUENCE [LARGE SCALE GENOMIC DNA]</scope>
    <source>
        <strain evidence="3 4">Heshi-B3</strain>
    </source>
</reference>
<dbReference type="NCBIfam" id="TIGR00254">
    <property type="entry name" value="GGDEF"/>
    <property type="match status" value="1"/>
</dbReference>
<dbReference type="AlphaFoldDB" id="A0A0U9H1V5"/>
<keyword evidence="1" id="KW-1133">Transmembrane helix</keyword>
<dbReference type="Proteomes" id="UP000052946">
    <property type="component" value="Unassembled WGS sequence"/>
</dbReference>
<evidence type="ECO:0000256" key="1">
    <source>
        <dbReference type="SAM" id="Phobius"/>
    </source>
</evidence>
<feature type="transmembrane region" description="Helical" evidence="1">
    <location>
        <begin position="299"/>
        <end position="318"/>
    </location>
</feature>
<keyword evidence="1" id="KW-0472">Membrane</keyword>
<dbReference type="FunFam" id="3.30.70.270:FF:000001">
    <property type="entry name" value="Diguanylate cyclase domain protein"/>
    <property type="match status" value="1"/>
</dbReference>
<dbReference type="InterPro" id="IPR029787">
    <property type="entry name" value="Nucleotide_cyclase"/>
</dbReference>
<dbReference type="PANTHER" id="PTHR46663">
    <property type="entry name" value="DIGUANYLATE CYCLASE DGCT-RELATED"/>
    <property type="match status" value="1"/>
</dbReference>
<dbReference type="Gene3D" id="3.30.70.270">
    <property type="match status" value="1"/>
</dbReference>
<dbReference type="CDD" id="cd01949">
    <property type="entry name" value="GGDEF"/>
    <property type="match status" value="1"/>
</dbReference>
<reference evidence="4" key="1">
    <citation type="submission" date="2015-07" db="EMBL/GenBank/DDBJ databases">
        <title>Draft Genome Sequence of Oceanobacillus picturae Heshi-B3 that Was Isolated from Fermented Rice Bran with Aging Salted Mackerel, Which Was Named Heshiko as Traditional Fermented Seafood in Japan.</title>
        <authorList>
            <person name="Akuzawa S."/>
            <person name="Nakagawa J."/>
            <person name="Kanekatsu T."/>
            <person name="Kanesaki Y."/>
            <person name="Suzuki T."/>
        </authorList>
    </citation>
    <scope>NUCLEOTIDE SEQUENCE [LARGE SCALE GENOMIC DNA]</scope>
    <source>
        <strain evidence="4">Heshi-B3</strain>
    </source>
</reference>